<dbReference type="CDD" id="cd01949">
    <property type="entry name" value="GGDEF"/>
    <property type="match status" value="1"/>
</dbReference>
<protein>
    <recommendedName>
        <fullName evidence="1">diguanylate cyclase</fullName>
        <ecNumber evidence="1">2.7.7.65</ecNumber>
    </recommendedName>
</protein>
<dbReference type="KEGG" id="ajp:AMJAP_2064"/>
<dbReference type="AlphaFoldDB" id="A0A7R6STG3"/>
<dbReference type="GO" id="GO:1902201">
    <property type="term" value="P:negative regulation of bacterial-type flagellum-dependent cell motility"/>
    <property type="evidence" value="ECO:0007669"/>
    <property type="project" value="TreeGrafter"/>
</dbReference>
<dbReference type="RefSeq" id="WP_019620560.1">
    <property type="nucleotide sequence ID" value="NZ_AP014545.1"/>
</dbReference>
<reference evidence="5 6" key="1">
    <citation type="journal article" date="2008" name="Int. J. Syst. Evol. Microbiol.">
        <title>Amphritea japonica sp. nov. and Amphritea balenae sp. nov., isolated from the sediment adjacent to sperm whale carcasses off Kagoshima, Japan.</title>
        <authorList>
            <person name="Miyazaki M."/>
            <person name="Nogi Y."/>
            <person name="Fujiwara Y."/>
            <person name="Kawato M."/>
            <person name="Nagahama T."/>
            <person name="Kubokawa K."/>
            <person name="Horikoshi K."/>
        </authorList>
    </citation>
    <scope>NUCLEOTIDE SEQUENCE [LARGE SCALE GENOMIC DNA]</scope>
    <source>
        <strain evidence="5 6">ATCC BAA-1530</strain>
    </source>
</reference>
<dbReference type="GO" id="GO:0043709">
    <property type="term" value="P:cell adhesion involved in single-species biofilm formation"/>
    <property type="evidence" value="ECO:0007669"/>
    <property type="project" value="TreeGrafter"/>
</dbReference>
<dbReference type="PANTHER" id="PTHR45138">
    <property type="entry name" value="REGULATORY COMPONENTS OF SENSORY TRANSDUCTION SYSTEM"/>
    <property type="match status" value="1"/>
</dbReference>
<evidence type="ECO:0000256" key="2">
    <source>
        <dbReference type="ARBA" id="ARBA00034247"/>
    </source>
</evidence>
<dbReference type="SUPFAM" id="SSF55073">
    <property type="entry name" value="Nucleotide cyclase"/>
    <property type="match status" value="1"/>
</dbReference>
<dbReference type="OrthoDB" id="420409at2"/>
<feature type="transmembrane region" description="Helical" evidence="3">
    <location>
        <begin position="99"/>
        <end position="120"/>
    </location>
</feature>
<feature type="transmembrane region" description="Helical" evidence="3">
    <location>
        <begin position="12"/>
        <end position="33"/>
    </location>
</feature>
<proteinExistence type="predicted"/>
<keyword evidence="3" id="KW-0812">Transmembrane</keyword>
<comment type="catalytic activity">
    <reaction evidence="2">
        <text>2 GTP = 3',3'-c-di-GMP + 2 diphosphate</text>
        <dbReference type="Rhea" id="RHEA:24898"/>
        <dbReference type="ChEBI" id="CHEBI:33019"/>
        <dbReference type="ChEBI" id="CHEBI:37565"/>
        <dbReference type="ChEBI" id="CHEBI:58805"/>
        <dbReference type="EC" id="2.7.7.65"/>
    </reaction>
</comment>
<organism evidence="5 6">
    <name type="scientific">Amphritea japonica ATCC BAA-1530</name>
    <dbReference type="NCBI Taxonomy" id="1278309"/>
    <lineage>
        <taxon>Bacteria</taxon>
        <taxon>Pseudomonadati</taxon>
        <taxon>Pseudomonadota</taxon>
        <taxon>Gammaproteobacteria</taxon>
        <taxon>Oceanospirillales</taxon>
        <taxon>Oceanospirillaceae</taxon>
        <taxon>Amphritea</taxon>
    </lineage>
</organism>
<dbReference type="EMBL" id="AP014545">
    <property type="protein sequence ID" value="BBB26655.1"/>
    <property type="molecule type" value="Genomic_DNA"/>
</dbReference>
<gene>
    <name evidence="5" type="ORF">AMJAP_2064</name>
</gene>
<dbReference type="GO" id="GO:0005886">
    <property type="term" value="C:plasma membrane"/>
    <property type="evidence" value="ECO:0007669"/>
    <property type="project" value="TreeGrafter"/>
</dbReference>
<dbReference type="InterPro" id="IPR000160">
    <property type="entry name" value="GGDEF_dom"/>
</dbReference>
<evidence type="ECO:0000259" key="4">
    <source>
        <dbReference type="PROSITE" id="PS50887"/>
    </source>
</evidence>
<dbReference type="InterPro" id="IPR043128">
    <property type="entry name" value="Rev_trsase/Diguanyl_cyclase"/>
</dbReference>
<dbReference type="Pfam" id="PF00990">
    <property type="entry name" value="GGDEF"/>
    <property type="match status" value="1"/>
</dbReference>
<dbReference type="Proteomes" id="UP000595663">
    <property type="component" value="Chromosome"/>
</dbReference>
<accession>A0A7R6STG3</accession>
<evidence type="ECO:0000313" key="5">
    <source>
        <dbReference type="EMBL" id="BBB26655.1"/>
    </source>
</evidence>
<sequence length="318" mass="35278">MIENRQTSPQSQLQTISICVVSVLVFIVLFFGVRSYEERVAVQAIRLAIEHRVDEVNYELAGEARDIETLWQAYGPQQELTEEEFYSLADPIVQSHHTFLPLLIALMGGGLAFVMLGMWLNMSGRTRTYHKVIKSKELELQQSQEKLASLVVSDDLTGLANDRHFSQMLNTECRRAVREFSPLTLMLINADKIEGAEDSSARQKLCQIATILESAISRPGDLAARIGDHRFALLLPATNEQSPVLAERLCQEVREAHTEGEALSISIGTCTMQPSVQLTAENILASVEVALNDAVANGGDQVRARTEDPRDIPVTFSN</sequence>
<dbReference type="SMART" id="SM00267">
    <property type="entry name" value="GGDEF"/>
    <property type="match status" value="1"/>
</dbReference>
<keyword evidence="3" id="KW-1133">Transmembrane helix</keyword>
<dbReference type="PANTHER" id="PTHR45138:SF9">
    <property type="entry name" value="DIGUANYLATE CYCLASE DGCM-RELATED"/>
    <property type="match status" value="1"/>
</dbReference>
<keyword evidence="3" id="KW-0472">Membrane</keyword>
<feature type="domain" description="GGDEF" evidence="4">
    <location>
        <begin position="181"/>
        <end position="307"/>
    </location>
</feature>
<dbReference type="PROSITE" id="PS50887">
    <property type="entry name" value="GGDEF"/>
    <property type="match status" value="1"/>
</dbReference>
<name>A0A7R6STG3_9GAMM</name>
<evidence type="ECO:0000256" key="3">
    <source>
        <dbReference type="SAM" id="Phobius"/>
    </source>
</evidence>
<keyword evidence="6" id="KW-1185">Reference proteome</keyword>
<dbReference type="InterPro" id="IPR029787">
    <property type="entry name" value="Nucleotide_cyclase"/>
</dbReference>
<evidence type="ECO:0000256" key="1">
    <source>
        <dbReference type="ARBA" id="ARBA00012528"/>
    </source>
</evidence>
<dbReference type="EC" id="2.7.7.65" evidence="1"/>
<dbReference type="NCBIfam" id="TIGR00254">
    <property type="entry name" value="GGDEF"/>
    <property type="match status" value="1"/>
</dbReference>
<dbReference type="GO" id="GO:0052621">
    <property type="term" value="F:diguanylate cyclase activity"/>
    <property type="evidence" value="ECO:0007669"/>
    <property type="project" value="UniProtKB-EC"/>
</dbReference>
<dbReference type="Gene3D" id="3.30.70.270">
    <property type="match status" value="1"/>
</dbReference>
<evidence type="ECO:0000313" key="6">
    <source>
        <dbReference type="Proteomes" id="UP000595663"/>
    </source>
</evidence>
<dbReference type="InterPro" id="IPR050469">
    <property type="entry name" value="Diguanylate_Cyclase"/>
</dbReference>